<organism evidence="5 6">
    <name type="scientific">Romanomermis culicivorax</name>
    <name type="common">Nematode worm</name>
    <dbReference type="NCBI Taxonomy" id="13658"/>
    <lineage>
        <taxon>Eukaryota</taxon>
        <taxon>Metazoa</taxon>
        <taxon>Ecdysozoa</taxon>
        <taxon>Nematoda</taxon>
        <taxon>Enoplea</taxon>
        <taxon>Dorylaimia</taxon>
        <taxon>Mermithida</taxon>
        <taxon>Mermithoidea</taxon>
        <taxon>Mermithidae</taxon>
        <taxon>Romanomermis</taxon>
    </lineage>
</organism>
<dbReference type="SUPFAM" id="SSF57610">
    <property type="entry name" value="Thyroglobulin type-1 domain"/>
    <property type="match status" value="1"/>
</dbReference>
<evidence type="ECO:0000256" key="2">
    <source>
        <dbReference type="PROSITE-ProRule" id="PRU00500"/>
    </source>
</evidence>
<proteinExistence type="predicted"/>
<comment type="caution">
    <text evidence="2">Lacks conserved residue(s) required for the propagation of feature annotation.</text>
</comment>
<keyword evidence="5" id="KW-1185">Reference proteome</keyword>
<feature type="compositionally biased region" description="Polar residues" evidence="3">
    <location>
        <begin position="203"/>
        <end position="217"/>
    </location>
</feature>
<evidence type="ECO:0000256" key="1">
    <source>
        <dbReference type="ARBA" id="ARBA00023157"/>
    </source>
</evidence>
<feature type="region of interest" description="Disordered" evidence="3">
    <location>
        <begin position="203"/>
        <end position="224"/>
    </location>
</feature>
<reference evidence="6" key="1">
    <citation type="submission" date="2022-11" db="UniProtKB">
        <authorList>
            <consortium name="WormBaseParasite"/>
        </authorList>
    </citation>
    <scope>IDENTIFICATION</scope>
</reference>
<sequence>MASIQVYHGTRSWNAQNPTVLLHKVYVGLSELRLVELSSRLHTRRRRVNPTAIPSSSATIVASSTDQQSGNLSICQSQRQTALKLKNANKTYDFVPKCHENGSFIREQELPDGWRFCIDKKGIKVHGSMRSPHLPKITCAEYEIYAKQRDVEEQKMLKTKKTTTVAAEKNASSISKTIAVVKVGNASSSKKADAAGIASVTGFTSASMSGSSGNNEDVISDPDE</sequence>
<dbReference type="InterPro" id="IPR036857">
    <property type="entry name" value="Thyroglobulin_1_sf"/>
</dbReference>
<feature type="domain" description="Thyroglobulin type-1" evidence="4">
    <location>
        <begin position="72"/>
        <end position="139"/>
    </location>
</feature>
<dbReference type="AlphaFoldDB" id="A0A915I3J3"/>
<dbReference type="WBParaSite" id="nRc.2.0.1.t08703-RA">
    <property type="protein sequence ID" value="nRc.2.0.1.t08703-RA"/>
    <property type="gene ID" value="nRc.2.0.1.g08703"/>
</dbReference>
<evidence type="ECO:0000256" key="3">
    <source>
        <dbReference type="SAM" id="MobiDB-lite"/>
    </source>
</evidence>
<dbReference type="InterPro" id="IPR000716">
    <property type="entry name" value="Thyroglobulin_1"/>
</dbReference>
<protein>
    <submittedName>
        <fullName evidence="6">Thyroglobulin type-1 domain-containing protein</fullName>
    </submittedName>
</protein>
<dbReference type="Pfam" id="PF00086">
    <property type="entry name" value="Thyroglobulin_1"/>
    <property type="match status" value="1"/>
</dbReference>
<keyword evidence="1" id="KW-1015">Disulfide bond</keyword>
<dbReference type="PROSITE" id="PS51162">
    <property type="entry name" value="THYROGLOBULIN_1_2"/>
    <property type="match status" value="1"/>
</dbReference>
<name>A0A915I3J3_ROMCU</name>
<dbReference type="Proteomes" id="UP000887565">
    <property type="component" value="Unplaced"/>
</dbReference>
<evidence type="ECO:0000313" key="5">
    <source>
        <dbReference type="Proteomes" id="UP000887565"/>
    </source>
</evidence>
<evidence type="ECO:0000313" key="6">
    <source>
        <dbReference type="WBParaSite" id="nRc.2.0.1.t08703-RA"/>
    </source>
</evidence>
<evidence type="ECO:0000259" key="4">
    <source>
        <dbReference type="PROSITE" id="PS51162"/>
    </source>
</evidence>
<dbReference type="Gene3D" id="4.10.800.10">
    <property type="entry name" value="Thyroglobulin type-1"/>
    <property type="match status" value="1"/>
</dbReference>
<accession>A0A915I3J3</accession>